<dbReference type="Pfam" id="PF09742">
    <property type="entry name" value="Dymeclin"/>
    <property type="match status" value="1"/>
</dbReference>
<gene>
    <name evidence="5" type="primary">5573695</name>
</gene>
<name>A0A6I8TLG2_AEDAE</name>
<organism evidence="5 6">
    <name type="scientific">Aedes aegypti</name>
    <name type="common">Yellowfever mosquito</name>
    <name type="synonym">Culex aegypti</name>
    <dbReference type="NCBI Taxonomy" id="7159"/>
    <lineage>
        <taxon>Eukaryota</taxon>
        <taxon>Metazoa</taxon>
        <taxon>Ecdysozoa</taxon>
        <taxon>Arthropoda</taxon>
        <taxon>Hexapoda</taxon>
        <taxon>Insecta</taxon>
        <taxon>Pterygota</taxon>
        <taxon>Neoptera</taxon>
        <taxon>Endopterygota</taxon>
        <taxon>Diptera</taxon>
        <taxon>Nematocera</taxon>
        <taxon>Culicoidea</taxon>
        <taxon>Culicidae</taxon>
        <taxon>Culicinae</taxon>
        <taxon>Aedini</taxon>
        <taxon>Aedes</taxon>
        <taxon>Stegomyia</taxon>
    </lineage>
</organism>
<dbReference type="OrthoDB" id="10253409at2759"/>
<evidence type="ECO:0000256" key="3">
    <source>
        <dbReference type="ARBA" id="ARBA00022707"/>
    </source>
</evidence>
<dbReference type="InterPro" id="IPR019142">
    <property type="entry name" value="Dymeclin"/>
</dbReference>
<comment type="similarity">
    <text evidence="1">Belongs to the dymeclin family.</text>
</comment>
<evidence type="ECO:0000256" key="2">
    <source>
        <dbReference type="ARBA" id="ARBA00015736"/>
    </source>
</evidence>
<dbReference type="AlphaFoldDB" id="A0A6I8TLG2"/>
<keyword evidence="3" id="KW-0519">Myristate</keyword>
<evidence type="ECO:0000313" key="5">
    <source>
        <dbReference type="EnsemblMetazoa" id="AAEL010689-PC"/>
    </source>
</evidence>
<evidence type="ECO:0000256" key="4">
    <source>
        <dbReference type="ARBA" id="ARBA00023288"/>
    </source>
</evidence>
<dbReference type="Proteomes" id="UP000008820">
    <property type="component" value="Chromosome 2"/>
</dbReference>
<dbReference type="GO" id="GO:0007030">
    <property type="term" value="P:Golgi organization"/>
    <property type="evidence" value="ECO:0007669"/>
    <property type="project" value="TreeGrafter"/>
</dbReference>
<reference evidence="5" key="2">
    <citation type="submission" date="2020-05" db="UniProtKB">
        <authorList>
            <consortium name="EnsemblMetazoa"/>
        </authorList>
    </citation>
    <scope>IDENTIFICATION</scope>
    <source>
        <strain evidence="5">LVP_AGWG</strain>
    </source>
</reference>
<keyword evidence="6" id="KW-1185">Reference proteome</keyword>
<proteinExistence type="inferred from homology"/>
<dbReference type="GO" id="GO:0005794">
    <property type="term" value="C:Golgi apparatus"/>
    <property type="evidence" value="ECO:0007669"/>
    <property type="project" value="TreeGrafter"/>
</dbReference>
<reference evidence="5 6" key="1">
    <citation type="submission" date="2017-06" db="EMBL/GenBank/DDBJ databases">
        <title>Aedes aegypti genome working group (AGWG) sequencing and assembly.</title>
        <authorList>
            <consortium name="Aedes aegypti Genome Working Group (AGWG)"/>
            <person name="Matthews B.J."/>
        </authorList>
    </citation>
    <scope>NUCLEOTIDE SEQUENCE [LARGE SCALE GENOMIC DNA]</scope>
    <source>
        <strain evidence="5 6">LVP_AGWG</strain>
    </source>
</reference>
<accession>A0A6I8TLG2</accession>
<dbReference type="PANTHER" id="PTHR12895">
    <property type="entry name" value="DYMECLIN"/>
    <property type="match status" value="1"/>
</dbReference>
<sequence>MGMNVSRHDDLSENEYLKRFVGKEHIPAYNDEFWNSFLQYHINLPTNSQEQLSLDSRLEALCQSFISHNLSTGNFGSLINVYLVKVSELLALSDAESTVHIWQAFNALFIIRCLIKYMIETGSEYQLLQHFEALPIQESQRQQEGGTTQAGTSGEVAVNIDPKVIADNKAAVAKLVDGTKFETFLEALVNIIVVIPVKEFTYHLHLEAVNCLIVLLSVSQFSQQRTDKSTIFKTIYKCQHANTLMSALLHFLSRMTQVPSTMFGFGTGGSFVFGIAESLWSILTFARKQPDILSTHDLPSAFKDHYPLANQSLLLMLILTNHYTTKDNPYRVSLFGCSDSQADSSKDDAATFKIDFSSLYNTLCRIVTIDQATLLLYLLLHRNQRFYKYVMAQPNLQQLVIPILQTLYNAPDSTSHHIYMSLIVLLILSEDDNFNKSVHQIILKNITWYTERSISEISLGGLLILVVIRTIQYNMLKMRDKYLHTNCLAALANMSGQFRSLHPYVAQRLVSLFETLAKKHARLDQQLKQSVNGEAAVVDVSASMSAPSSDDMLQDLSVLEEVLRMVLEILNSCLSHQLVYCPNLVYTLLYKRSVFEAFRSHSAFQDIIQNIDMVVGFFSSRLVRVQDQRGELGVNEVLEVISKGASQWSSDRLRKFPDLKFKYVEEDAPEEFFIPYVWSLVCKAGCVHFSSESIKGVTTDITC</sequence>
<dbReference type="InParanoid" id="A0A6I8TLG2"/>
<dbReference type="PANTHER" id="PTHR12895:SF9">
    <property type="entry name" value="DYMECLIN"/>
    <property type="match status" value="1"/>
</dbReference>
<dbReference type="FunCoup" id="A0A6I8TLG2">
    <property type="interactions" value="1950"/>
</dbReference>
<evidence type="ECO:0000313" key="6">
    <source>
        <dbReference type="Proteomes" id="UP000008820"/>
    </source>
</evidence>
<protein>
    <recommendedName>
        <fullName evidence="2">Dymeclin</fullName>
    </recommendedName>
</protein>
<keyword evidence="4" id="KW-0449">Lipoprotein</keyword>
<evidence type="ECO:0000256" key="1">
    <source>
        <dbReference type="ARBA" id="ARBA00010603"/>
    </source>
</evidence>
<dbReference type="EnsemblMetazoa" id="AAEL010689-RC">
    <property type="protein sequence ID" value="AAEL010689-PC"/>
    <property type="gene ID" value="AAEL010689"/>
</dbReference>